<gene>
    <name evidence="8" type="ORF">NBG84_06145</name>
</gene>
<dbReference type="SMART" id="SM00020">
    <property type="entry name" value="Tryp_SPc"/>
    <property type="match status" value="1"/>
</dbReference>
<dbReference type="Gene3D" id="2.130.10.130">
    <property type="entry name" value="Integrin alpha, N-terminal"/>
    <property type="match status" value="1"/>
</dbReference>
<dbReference type="EC" id="3.4.21.-" evidence="8"/>
<dbReference type="InterPro" id="IPR009003">
    <property type="entry name" value="Peptidase_S1_PA"/>
</dbReference>
<dbReference type="InterPro" id="IPR033116">
    <property type="entry name" value="TRYPSIN_SER"/>
</dbReference>
<evidence type="ECO:0000313" key="8">
    <source>
        <dbReference type="EMBL" id="MCM2387898.1"/>
    </source>
</evidence>
<evidence type="ECO:0000259" key="7">
    <source>
        <dbReference type="PROSITE" id="PS50240"/>
    </source>
</evidence>
<dbReference type="SUPFAM" id="SSF50494">
    <property type="entry name" value="Trypsin-like serine proteases"/>
    <property type="match status" value="1"/>
</dbReference>
<comment type="similarity">
    <text evidence="1">Belongs to the peptidase S1 family.</text>
</comment>
<evidence type="ECO:0000256" key="6">
    <source>
        <dbReference type="SAM" id="SignalP"/>
    </source>
</evidence>
<feature type="region of interest" description="Disordered" evidence="5">
    <location>
        <begin position="25"/>
        <end position="53"/>
    </location>
</feature>
<dbReference type="CDD" id="cd00190">
    <property type="entry name" value="Tryp_SPc"/>
    <property type="match status" value="1"/>
</dbReference>
<dbReference type="InterPro" id="IPR050430">
    <property type="entry name" value="Peptidase_S1"/>
</dbReference>
<dbReference type="InterPro" id="IPR028994">
    <property type="entry name" value="Integrin_alpha_N"/>
</dbReference>
<dbReference type="Pfam" id="PF00089">
    <property type="entry name" value="Trypsin"/>
    <property type="match status" value="1"/>
</dbReference>
<feature type="domain" description="Peptidase S1" evidence="7">
    <location>
        <begin position="83"/>
        <end position="328"/>
    </location>
</feature>
<dbReference type="Gene3D" id="2.40.10.10">
    <property type="entry name" value="Trypsin-like serine proteases"/>
    <property type="match status" value="1"/>
</dbReference>
<feature type="compositionally biased region" description="Polar residues" evidence="5">
    <location>
        <begin position="33"/>
        <end position="51"/>
    </location>
</feature>
<keyword evidence="4" id="KW-0645">Protease</keyword>
<keyword evidence="9" id="KW-1185">Reference proteome</keyword>
<dbReference type="PRINTS" id="PR00722">
    <property type="entry name" value="CHYMOTRYPSIN"/>
</dbReference>
<dbReference type="InterPro" id="IPR001254">
    <property type="entry name" value="Trypsin_dom"/>
</dbReference>
<reference evidence="8" key="1">
    <citation type="submission" date="2022-06" db="EMBL/GenBank/DDBJ databases">
        <title>Genome public.</title>
        <authorList>
            <person name="Sun Q."/>
        </authorList>
    </citation>
    <scope>NUCLEOTIDE SEQUENCE</scope>
    <source>
        <strain evidence="8">CWNU-1</strain>
    </source>
</reference>
<evidence type="ECO:0000256" key="3">
    <source>
        <dbReference type="ARBA" id="ARBA00023157"/>
    </source>
</evidence>
<accession>A0ABT0UGZ0</accession>
<feature type="signal peptide" evidence="6">
    <location>
        <begin position="1"/>
        <end position="26"/>
    </location>
</feature>
<dbReference type="InterPro" id="IPR018114">
    <property type="entry name" value="TRYPSIN_HIS"/>
</dbReference>
<keyword evidence="4 8" id="KW-0378">Hydrolase</keyword>
<dbReference type="Proteomes" id="UP001431429">
    <property type="component" value="Unassembled WGS sequence"/>
</dbReference>
<sequence>MRREIPAVATALALAGTGLLATSAQAVDIDPPTRQSVPSSVPQQAPEPSQSELRKRVTAALKAGEEAKSPRTGKAQSAPSARIIGGKTTTITAAPWMAQLYFEDAAGNSYFCGGAVVAPSKIVTAAHCVDGINYAVTGAVVTGAHQVPTTTAGGGLNLHGGELRGVYRQWQHERYDDRTLNNDVAVLTLNSPVKAKPLPLIRATDTALYKAGTDGKVYGWGRTSSTNPNSGSDVLKVADADVVADSSCRTAYGSGFIAGTMLCAGKPPTGSDSTSETTCNGDSGGPLVVGGRLAGIVSWGDRDCSKLGKYGVYAKAGAFQAVLRNRINDSNWSGNDHRADLFGRSGKTLYAWESRGTSITRKYNYGDFSGVNLLIQADLNRDDRQDLIYRLPNGDVYWSYSNTLADRRIASGAAWKSYRQILAPGDLSGDDLPDLMIVDTAGKAYLYPGKGNGTFASRTLIGSGWGQFTMLRGHGDFNGDGRADVLGRASGGKVYLYKGTGSASAPLGGRTLLTTNNSLNALAVTGDVNGDGNADVFARDTAGKLWLYPSSGKSAGAFATRKQFGTGWGSYNLFG</sequence>
<dbReference type="SUPFAM" id="SSF69318">
    <property type="entry name" value="Integrin alpha N-terminal domain"/>
    <property type="match status" value="1"/>
</dbReference>
<dbReference type="Pfam" id="PF13517">
    <property type="entry name" value="FG-GAP_3"/>
    <property type="match status" value="1"/>
</dbReference>
<evidence type="ECO:0000313" key="9">
    <source>
        <dbReference type="Proteomes" id="UP001431429"/>
    </source>
</evidence>
<dbReference type="PROSITE" id="PS50240">
    <property type="entry name" value="TRYPSIN_DOM"/>
    <property type="match status" value="1"/>
</dbReference>
<keyword evidence="4" id="KW-0720">Serine protease</keyword>
<evidence type="ECO:0000256" key="4">
    <source>
        <dbReference type="RuleBase" id="RU363034"/>
    </source>
</evidence>
<dbReference type="PROSITE" id="PS00135">
    <property type="entry name" value="TRYPSIN_SER"/>
    <property type="match status" value="1"/>
</dbReference>
<dbReference type="RefSeq" id="WP_250918246.1">
    <property type="nucleotide sequence ID" value="NZ_JAMQAW010000006.1"/>
</dbReference>
<keyword evidence="3" id="KW-1015">Disulfide bond</keyword>
<dbReference type="PANTHER" id="PTHR24276">
    <property type="entry name" value="POLYSERASE-RELATED"/>
    <property type="match status" value="1"/>
</dbReference>
<dbReference type="PANTHER" id="PTHR24276:SF98">
    <property type="entry name" value="FI18310P1-RELATED"/>
    <property type="match status" value="1"/>
</dbReference>
<dbReference type="PROSITE" id="PS00134">
    <property type="entry name" value="TRYPSIN_HIS"/>
    <property type="match status" value="1"/>
</dbReference>
<dbReference type="EMBL" id="JAMQAW010000006">
    <property type="protein sequence ID" value="MCM2387898.1"/>
    <property type="molecule type" value="Genomic_DNA"/>
</dbReference>
<feature type="chain" id="PRO_5046428912" evidence="6">
    <location>
        <begin position="27"/>
        <end position="575"/>
    </location>
</feature>
<evidence type="ECO:0000256" key="1">
    <source>
        <dbReference type="ARBA" id="ARBA00007664"/>
    </source>
</evidence>
<dbReference type="InterPro" id="IPR013517">
    <property type="entry name" value="FG-GAP"/>
</dbReference>
<keyword evidence="2 6" id="KW-0732">Signal</keyword>
<name>A0ABT0UGZ0_9ACTN</name>
<proteinExistence type="inferred from homology"/>
<dbReference type="GO" id="GO:0016787">
    <property type="term" value="F:hydrolase activity"/>
    <property type="evidence" value="ECO:0007669"/>
    <property type="project" value="UniProtKB-KW"/>
</dbReference>
<dbReference type="InterPro" id="IPR043504">
    <property type="entry name" value="Peptidase_S1_PA_chymotrypsin"/>
</dbReference>
<dbReference type="InterPro" id="IPR001314">
    <property type="entry name" value="Peptidase_S1A"/>
</dbReference>
<organism evidence="8 9">
    <name type="scientific">Streptomyces albipurpureus</name>
    <dbReference type="NCBI Taxonomy" id="2897419"/>
    <lineage>
        <taxon>Bacteria</taxon>
        <taxon>Bacillati</taxon>
        <taxon>Actinomycetota</taxon>
        <taxon>Actinomycetes</taxon>
        <taxon>Kitasatosporales</taxon>
        <taxon>Streptomycetaceae</taxon>
        <taxon>Streptomyces</taxon>
    </lineage>
</organism>
<comment type="caution">
    <text evidence="8">The sequence shown here is derived from an EMBL/GenBank/DDBJ whole genome shotgun (WGS) entry which is preliminary data.</text>
</comment>
<evidence type="ECO:0000256" key="2">
    <source>
        <dbReference type="ARBA" id="ARBA00022729"/>
    </source>
</evidence>
<protein>
    <submittedName>
        <fullName evidence="8">Trypsin-like serine protease</fullName>
        <ecNumber evidence="8">3.4.21.-</ecNumber>
    </submittedName>
</protein>
<evidence type="ECO:0000256" key="5">
    <source>
        <dbReference type="SAM" id="MobiDB-lite"/>
    </source>
</evidence>